<dbReference type="Pfam" id="PF11860">
    <property type="entry name" value="Muramidase"/>
    <property type="match status" value="1"/>
</dbReference>
<dbReference type="Pfam" id="PF01471">
    <property type="entry name" value="PG_binding_1"/>
    <property type="match status" value="1"/>
</dbReference>
<dbReference type="Gene3D" id="1.10.530.10">
    <property type="match status" value="1"/>
</dbReference>
<dbReference type="SUPFAM" id="SSF53955">
    <property type="entry name" value="Lysozyme-like"/>
    <property type="match status" value="1"/>
</dbReference>
<accession>A0A380WKE1</accession>
<evidence type="ECO:0000259" key="1">
    <source>
        <dbReference type="Pfam" id="PF01471"/>
    </source>
</evidence>
<keyword evidence="3" id="KW-0378">Hydrolase</keyword>
<dbReference type="Gene3D" id="1.10.101.10">
    <property type="entry name" value="PGBD-like superfamily/PGBD"/>
    <property type="match status" value="1"/>
</dbReference>
<sequence>MFSRQTATEIEKAAQEFGLEPAALLAIAEIESAGQVFAKVEGRNEPLIRFEGHYFDRRLSGAARDRARAEGLASPNAGAVANPRAQAARWQLLDRAAAIDHQAAYESTSWGLGQVMGAHWQWLGFNDVDALVTEARSGAAGQARLMARYLDKAGLTGALNGHDWEAVGHGYNGPGFRKNGYHLKLSEAYTRQFDGPAPGDRTMTVGSRGELVTELQEALVALGYPMDTDGIYGPGTATAVKRFQADHGLAADGIAGERTQAAIASALPFSGSGMWSKLKVWFAGLVGRA</sequence>
<dbReference type="SUPFAM" id="SSF47090">
    <property type="entry name" value="PGBD-like"/>
    <property type="match status" value="1"/>
</dbReference>
<dbReference type="InterPro" id="IPR024408">
    <property type="entry name" value="Muramidase"/>
</dbReference>
<dbReference type="GO" id="GO:0008745">
    <property type="term" value="F:N-acetylmuramoyl-L-alanine amidase activity"/>
    <property type="evidence" value="ECO:0007669"/>
    <property type="project" value="UniProtKB-EC"/>
</dbReference>
<gene>
    <name evidence="3" type="primary">cwlA</name>
    <name evidence="3" type="ORF">NCTC10684_01851</name>
</gene>
<proteinExistence type="predicted"/>
<reference evidence="3 4" key="1">
    <citation type="submission" date="2018-06" db="EMBL/GenBank/DDBJ databases">
        <authorList>
            <consortium name="Pathogen Informatics"/>
            <person name="Doyle S."/>
        </authorList>
    </citation>
    <scope>NUCLEOTIDE SEQUENCE [LARGE SCALE GENOMIC DNA]</scope>
    <source>
        <strain evidence="3 4">NCTC10684</strain>
    </source>
</reference>
<dbReference type="InterPro" id="IPR002477">
    <property type="entry name" value="Peptidoglycan-bd-like"/>
</dbReference>
<evidence type="ECO:0000259" key="2">
    <source>
        <dbReference type="Pfam" id="PF11860"/>
    </source>
</evidence>
<dbReference type="AlphaFoldDB" id="A0A380WKE1"/>
<dbReference type="Proteomes" id="UP000254701">
    <property type="component" value="Unassembled WGS sequence"/>
</dbReference>
<organism evidence="3 4">
    <name type="scientific">Aminobacter aminovorans</name>
    <name type="common">Chelatobacter heintzii</name>
    <dbReference type="NCBI Taxonomy" id="83263"/>
    <lineage>
        <taxon>Bacteria</taxon>
        <taxon>Pseudomonadati</taxon>
        <taxon>Pseudomonadota</taxon>
        <taxon>Alphaproteobacteria</taxon>
        <taxon>Hyphomicrobiales</taxon>
        <taxon>Phyllobacteriaceae</taxon>
        <taxon>Aminobacter</taxon>
    </lineage>
</organism>
<dbReference type="InterPro" id="IPR036365">
    <property type="entry name" value="PGBD-like_sf"/>
</dbReference>
<feature type="domain" description="N-acetylmuramidase" evidence="2">
    <location>
        <begin position="20"/>
        <end position="191"/>
    </location>
</feature>
<feature type="domain" description="Peptidoglycan binding-like" evidence="1">
    <location>
        <begin position="208"/>
        <end position="263"/>
    </location>
</feature>
<dbReference type="EMBL" id="UFSM01000001">
    <property type="protein sequence ID" value="SUU88624.1"/>
    <property type="molecule type" value="Genomic_DNA"/>
</dbReference>
<dbReference type="EC" id="3.5.1.28" evidence="3"/>
<protein>
    <submittedName>
        <fullName evidence="3">N-acetylmuramoyl-L-alanine amidase CwlA</fullName>
        <ecNumber evidence="3">3.5.1.28</ecNumber>
    </submittedName>
</protein>
<dbReference type="InterPro" id="IPR036366">
    <property type="entry name" value="PGBDSf"/>
</dbReference>
<name>A0A380WKE1_AMIAI</name>
<evidence type="ECO:0000313" key="3">
    <source>
        <dbReference type="EMBL" id="SUU88624.1"/>
    </source>
</evidence>
<dbReference type="OrthoDB" id="1523598at2"/>
<evidence type="ECO:0000313" key="4">
    <source>
        <dbReference type="Proteomes" id="UP000254701"/>
    </source>
</evidence>
<dbReference type="InterPro" id="IPR023346">
    <property type="entry name" value="Lysozyme-like_dom_sf"/>
</dbReference>